<dbReference type="GO" id="GO:0000245">
    <property type="term" value="P:spliceosomal complex assembly"/>
    <property type="evidence" value="ECO:0007669"/>
    <property type="project" value="TreeGrafter"/>
</dbReference>
<gene>
    <name evidence="11" type="ORF">LTR78_005376</name>
</gene>
<reference evidence="11" key="1">
    <citation type="submission" date="2023-07" db="EMBL/GenBank/DDBJ databases">
        <title>Black Yeasts Isolated from many extreme environments.</title>
        <authorList>
            <person name="Coleine C."/>
            <person name="Stajich J.E."/>
            <person name="Selbmann L."/>
        </authorList>
    </citation>
    <scope>NUCLEOTIDE SEQUENCE</scope>
    <source>
        <strain evidence="11">CCFEE 5485</strain>
    </source>
</reference>
<evidence type="ECO:0000256" key="9">
    <source>
        <dbReference type="PROSITE-ProRule" id="PRU10141"/>
    </source>
</evidence>
<keyword evidence="4 9" id="KW-0547">Nucleotide-binding</keyword>
<evidence type="ECO:0000256" key="4">
    <source>
        <dbReference type="ARBA" id="ARBA00022741"/>
    </source>
</evidence>
<dbReference type="Gene3D" id="1.10.510.10">
    <property type="entry name" value="Transferase(Phosphotransferase) domain 1"/>
    <property type="match status" value="1"/>
</dbReference>
<dbReference type="Pfam" id="PF00069">
    <property type="entry name" value="Pkinase"/>
    <property type="match status" value="2"/>
</dbReference>
<sequence length="322" mass="36475">MSIREERYRRLGLDNIEEIEEYRPGGYHPVHLGAGGFSTTWLAYDNPEERYVALKILKAEEVASERETRVLKDLSKVRSGHVGGEHIRVLLDHFTIHGPNGEHDCLISEVAGPSLRNVYNVYGAGFTAGARRLRFDVARKAIRQLAEAVGFLHTGRVCHGDLTLPNVLLRMKDINRWTEEDVYKRLGKPSTTKLIPAAQSESNNSGPEYVVEPAGLPDAEYLAEDIVLVDFGEAFSFDQPPKPDDIGIPFMYRAPETMFDGKYDSRSEIWALACVLYEIRSGDPLFTSLMGTKDEIIMQWVEMKGWMPEPWWSRWGEACEVL</sequence>
<dbReference type="PANTHER" id="PTHR47634:SF9">
    <property type="entry name" value="PROTEIN KINASE DOMAIN-CONTAINING PROTEIN-RELATED"/>
    <property type="match status" value="1"/>
</dbReference>
<dbReference type="AlphaFoldDB" id="A0AAE1C1K1"/>
<keyword evidence="6 9" id="KW-0067">ATP-binding</keyword>
<feature type="binding site" evidence="9">
    <location>
        <position position="55"/>
    </location>
    <ligand>
        <name>ATP</name>
        <dbReference type="ChEBI" id="CHEBI:30616"/>
    </ligand>
</feature>
<name>A0AAE1C1K1_9PEZI</name>
<protein>
    <recommendedName>
        <fullName evidence="1">non-specific serine/threonine protein kinase</fullName>
        <ecNumber evidence="1">2.7.11.1</ecNumber>
    </recommendedName>
</protein>
<comment type="caution">
    <text evidence="11">The sequence shown here is derived from an EMBL/GenBank/DDBJ whole genome shotgun (WGS) entry which is preliminary data.</text>
</comment>
<evidence type="ECO:0000259" key="10">
    <source>
        <dbReference type="PROSITE" id="PS50011"/>
    </source>
</evidence>
<keyword evidence="5" id="KW-0418">Kinase</keyword>
<evidence type="ECO:0000313" key="12">
    <source>
        <dbReference type="Proteomes" id="UP001274830"/>
    </source>
</evidence>
<comment type="catalytic activity">
    <reaction evidence="7">
        <text>L-threonyl-[protein] + ATP = O-phospho-L-threonyl-[protein] + ADP + H(+)</text>
        <dbReference type="Rhea" id="RHEA:46608"/>
        <dbReference type="Rhea" id="RHEA-COMP:11060"/>
        <dbReference type="Rhea" id="RHEA-COMP:11605"/>
        <dbReference type="ChEBI" id="CHEBI:15378"/>
        <dbReference type="ChEBI" id="CHEBI:30013"/>
        <dbReference type="ChEBI" id="CHEBI:30616"/>
        <dbReference type="ChEBI" id="CHEBI:61977"/>
        <dbReference type="ChEBI" id="CHEBI:456216"/>
        <dbReference type="EC" id="2.7.11.1"/>
    </reaction>
</comment>
<dbReference type="GO" id="GO:0005634">
    <property type="term" value="C:nucleus"/>
    <property type="evidence" value="ECO:0007669"/>
    <property type="project" value="TreeGrafter"/>
</dbReference>
<evidence type="ECO:0000313" key="11">
    <source>
        <dbReference type="EMBL" id="KAK3674654.1"/>
    </source>
</evidence>
<dbReference type="PROSITE" id="PS50011">
    <property type="entry name" value="PROTEIN_KINASE_DOM"/>
    <property type="match status" value="1"/>
</dbReference>
<dbReference type="InterPro" id="IPR011009">
    <property type="entry name" value="Kinase-like_dom_sf"/>
</dbReference>
<proteinExistence type="predicted"/>
<dbReference type="SUPFAM" id="SSF56112">
    <property type="entry name" value="Protein kinase-like (PK-like)"/>
    <property type="match status" value="1"/>
</dbReference>
<comment type="catalytic activity">
    <reaction evidence="8">
        <text>L-seryl-[protein] + ATP = O-phospho-L-seryl-[protein] + ADP + H(+)</text>
        <dbReference type="Rhea" id="RHEA:17989"/>
        <dbReference type="Rhea" id="RHEA-COMP:9863"/>
        <dbReference type="Rhea" id="RHEA-COMP:11604"/>
        <dbReference type="ChEBI" id="CHEBI:15378"/>
        <dbReference type="ChEBI" id="CHEBI:29999"/>
        <dbReference type="ChEBI" id="CHEBI:30616"/>
        <dbReference type="ChEBI" id="CHEBI:83421"/>
        <dbReference type="ChEBI" id="CHEBI:456216"/>
        <dbReference type="EC" id="2.7.11.1"/>
    </reaction>
</comment>
<evidence type="ECO:0000256" key="3">
    <source>
        <dbReference type="ARBA" id="ARBA00022679"/>
    </source>
</evidence>
<dbReference type="EMBL" id="JAUTXT010000018">
    <property type="protein sequence ID" value="KAK3674654.1"/>
    <property type="molecule type" value="Genomic_DNA"/>
</dbReference>
<feature type="domain" description="Protein kinase" evidence="10">
    <location>
        <begin position="26"/>
        <end position="322"/>
    </location>
</feature>
<dbReference type="PANTHER" id="PTHR47634">
    <property type="entry name" value="PROTEIN KINASE DOMAIN-CONTAINING PROTEIN-RELATED"/>
    <property type="match status" value="1"/>
</dbReference>
<evidence type="ECO:0000256" key="2">
    <source>
        <dbReference type="ARBA" id="ARBA00022527"/>
    </source>
</evidence>
<dbReference type="Proteomes" id="UP001274830">
    <property type="component" value="Unassembled WGS sequence"/>
</dbReference>
<dbReference type="GO" id="GO:0050684">
    <property type="term" value="P:regulation of mRNA processing"/>
    <property type="evidence" value="ECO:0007669"/>
    <property type="project" value="TreeGrafter"/>
</dbReference>
<organism evidence="11 12">
    <name type="scientific">Recurvomyces mirabilis</name>
    <dbReference type="NCBI Taxonomy" id="574656"/>
    <lineage>
        <taxon>Eukaryota</taxon>
        <taxon>Fungi</taxon>
        <taxon>Dikarya</taxon>
        <taxon>Ascomycota</taxon>
        <taxon>Pezizomycotina</taxon>
        <taxon>Dothideomycetes</taxon>
        <taxon>Dothideomycetidae</taxon>
        <taxon>Mycosphaerellales</taxon>
        <taxon>Teratosphaeriaceae</taxon>
        <taxon>Recurvomyces</taxon>
    </lineage>
</organism>
<dbReference type="GO" id="GO:0005524">
    <property type="term" value="F:ATP binding"/>
    <property type="evidence" value="ECO:0007669"/>
    <property type="project" value="UniProtKB-UniRule"/>
</dbReference>
<dbReference type="SMART" id="SM00220">
    <property type="entry name" value="S_TKc"/>
    <property type="match status" value="1"/>
</dbReference>
<dbReference type="InterPro" id="IPR000719">
    <property type="entry name" value="Prot_kinase_dom"/>
</dbReference>
<evidence type="ECO:0000256" key="7">
    <source>
        <dbReference type="ARBA" id="ARBA00047899"/>
    </source>
</evidence>
<dbReference type="GO" id="GO:0005737">
    <property type="term" value="C:cytoplasm"/>
    <property type="evidence" value="ECO:0007669"/>
    <property type="project" value="TreeGrafter"/>
</dbReference>
<evidence type="ECO:0000256" key="8">
    <source>
        <dbReference type="ARBA" id="ARBA00048679"/>
    </source>
</evidence>
<dbReference type="PROSITE" id="PS00107">
    <property type="entry name" value="PROTEIN_KINASE_ATP"/>
    <property type="match status" value="1"/>
</dbReference>
<dbReference type="InterPro" id="IPR017441">
    <property type="entry name" value="Protein_kinase_ATP_BS"/>
</dbReference>
<accession>A0AAE1C1K1</accession>
<keyword evidence="3" id="KW-0808">Transferase</keyword>
<keyword evidence="12" id="KW-1185">Reference proteome</keyword>
<dbReference type="Gene3D" id="3.30.200.20">
    <property type="entry name" value="Phosphorylase Kinase, domain 1"/>
    <property type="match status" value="1"/>
</dbReference>
<dbReference type="GO" id="GO:0004674">
    <property type="term" value="F:protein serine/threonine kinase activity"/>
    <property type="evidence" value="ECO:0007669"/>
    <property type="project" value="UniProtKB-KW"/>
</dbReference>
<dbReference type="EC" id="2.7.11.1" evidence="1"/>
<evidence type="ECO:0000256" key="6">
    <source>
        <dbReference type="ARBA" id="ARBA00022840"/>
    </source>
</evidence>
<evidence type="ECO:0000256" key="5">
    <source>
        <dbReference type="ARBA" id="ARBA00022777"/>
    </source>
</evidence>
<evidence type="ECO:0000256" key="1">
    <source>
        <dbReference type="ARBA" id="ARBA00012513"/>
    </source>
</evidence>
<keyword evidence="2" id="KW-0723">Serine/threonine-protein kinase</keyword>
<dbReference type="InterPro" id="IPR051334">
    <property type="entry name" value="SRPK"/>
</dbReference>